<dbReference type="OrthoDB" id="354826at2759"/>
<dbReference type="GO" id="GO:0004674">
    <property type="term" value="F:protein serine/threonine kinase activity"/>
    <property type="evidence" value="ECO:0007669"/>
    <property type="project" value="UniProtKB-KW"/>
</dbReference>
<feature type="non-terminal residue" evidence="7">
    <location>
        <position position="153"/>
    </location>
</feature>
<keyword evidence="2" id="KW-0808">Transferase</keyword>
<dbReference type="Proteomes" id="UP000410492">
    <property type="component" value="Unassembled WGS sequence"/>
</dbReference>
<dbReference type="Gene3D" id="1.10.167.10">
    <property type="entry name" value="Regulator of G-protein Signalling 4, domain 2"/>
    <property type="match status" value="1"/>
</dbReference>
<dbReference type="GO" id="GO:0009966">
    <property type="term" value="P:regulation of signal transduction"/>
    <property type="evidence" value="ECO:0007669"/>
    <property type="project" value="TreeGrafter"/>
</dbReference>
<keyword evidence="5" id="KW-0067">ATP-binding</keyword>
<keyword evidence="8" id="KW-1185">Reference proteome</keyword>
<evidence type="ECO:0000256" key="5">
    <source>
        <dbReference type="ARBA" id="ARBA00022840"/>
    </source>
</evidence>
<proteinExistence type="predicted"/>
<dbReference type="SUPFAM" id="SSF48097">
    <property type="entry name" value="Regulator of G-protein signaling, RGS"/>
    <property type="match status" value="1"/>
</dbReference>
<protein>
    <recommendedName>
        <fullName evidence="6">RGS domain-containing protein</fullName>
    </recommendedName>
</protein>
<keyword evidence="4" id="KW-0418">Kinase</keyword>
<evidence type="ECO:0000259" key="6">
    <source>
        <dbReference type="PROSITE" id="PS50132"/>
    </source>
</evidence>
<feature type="non-terminal residue" evidence="7">
    <location>
        <position position="1"/>
    </location>
</feature>
<dbReference type="GO" id="GO:0005524">
    <property type="term" value="F:ATP binding"/>
    <property type="evidence" value="ECO:0007669"/>
    <property type="project" value="UniProtKB-KW"/>
</dbReference>
<evidence type="ECO:0000256" key="3">
    <source>
        <dbReference type="ARBA" id="ARBA00022741"/>
    </source>
</evidence>
<accession>A0A653DCI3</accession>
<dbReference type="Gene3D" id="3.30.200.20">
    <property type="entry name" value="Phosphorylase Kinase, domain 1"/>
    <property type="match status" value="1"/>
</dbReference>
<evidence type="ECO:0000256" key="4">
    <source>
        <dbReference type="ARBA" id="ARBA00022777"/>
    </source>
</evidence>
<dbReference type="PANTHER" id="PTHR24355:SF28">
    <property type="entry name" value="G PROTEIN-COUPLED RECEPTOR KINASE 2"/>
    <property type="match status" value="1"/>
</dbReference>
<name>A0A653DCI3_CALMS</name>
<dbReference type="EMBL" id="CAACVG010011029">
    <property type="protein sequence ID" value="VEN57251.1"/>
    <property type="molecule type" value="Genomic_DNA"/>
</dbReference>
<feature type="domain" description="RGS" evidence="6">
    <location>
        <begin position="9"/>
        <end position="118"/>
    </location>
</feature>
<sequence>VRYEYVVDQQPIGRLLFGQWCEQKGAAYQRCLRFLDAAGRYDLETDDRRAELADAIRKEYASAGIYLPEVGFRLSLDDKLPSNGNKDSLSSCVQAVKECLAGEPFKEFTTSMYFHRYLQWKWLETQPITYKTFRMYRVLGKGGFGEVCACQVS</sequence>
<keyword evidence="3" id="KW-0547">Nucleotide-binding</keyword>
<gene>
    <name evidence="7" type="ORF">CALMAC_LOCUS15910</name>
</gene>
<organism evidence="7 8">
    <name type="scientific">Callosobruchus maculatus</name>
    <name type="common">Southern cowpea weevil</name>
    <name type="synonym">Pulse bruchid</name>
    <dbReference type="NCBI Taxonomy" id="64391"/>
    <lineage>
        <taxon>Eukaryota</taxon>
        <taxon>Metazoa</taxon>
        <taxon>Ecdysozoa</taxon>
        <taxon>Arthropoda</taxon>
        <taxon>Hexapoda</taxon>
        <taxon>Insecta</taxon>
        <taxon>Pterygota</taxon>
        <taxon>Neoptera</taxon>
        <taxon>Endopterygota</taxon>
        <taxon>Coleoptera</taxon>
        <taxon>Polyphaga</taxon>
        <taxon>Cucujiformia</taxon>
        <taxon>Chrysomeloidea</taxon>
        <taxon>Chrysomelidae</taxon>
        <taxon>Bruchinae</taxon>
        <taxon>Bruchini</taxon>
        <taxon>Callosobruchus</taxon>
    </lineage>
</organism>
<evidence type="ECO:0000313" key="7">
    <source>
        <dbReference type="EMBL" id="VEN57251.1"/>
    </source>
</evidence>
<evidence type="ECO:0000256" key="2">
    <source>
        <dbReference type="ARBA" id="ARBA00022679"/>
    </source>
</evidence>
<dbReference type="SMART" id="SM00315">
    <property type="entry name" value="RGS"/>
    <property type="match status" value="1"/>
</dbReference>
<keyword evidence="1" id="KW-0723">Serine/threonine-protein kinase</keyword>
<dbReference type="GO" id="GO:0005737">
    <property type="term" value="C:cytoplasm"/>
    <property type="evidence" value="ECO:0007669"/>
    <property type="project" value="TreeGrafter"/>
</dbReference>
<reference evidence="7 8" key="1">
    <citation type="submission" date="2019-01" db="EMBL/GenBank/DDBJ databases">
        <authorList>
            <person name="Sayadi A."/>
        </authorList>
    </citation>
    <scope>NUCLEOTIDE SEQUENCE [LARGE SCALE GENOMIC DNA]</scope>
</reference>
<dbReference type="InterPro" id="IPR016137">
    <property type="entry name" value="RGS"/>
</dbReference>
<evidence type="ECO:0000313" key="8">
    <source>
        <dbReference type="Proteomes" id="UP000410492"/>
    </source>
</evidence>
<dbReference type="Pfam" id="PF00615">
    <property type="entry name" value="RGS"/>
    <property type="match status" value="1"/>
</dbReference>
<dbReference type="PANTHER" id="PTHR24355">
    <property type="entry name" value="G PROTEIN-COUPLED RECEPTOR KINASE/RIBOSOMAL PROTEIN S6 KINASE"/>
    <property type="match status" value="1"/>
</dbReference>
<dbReference type="InterPro" id="IPR036305">
    <property type="entry name" value="RGS_sf"/>
</dbReference>
<dbReference type="InterPro" id="IPR044926">
    <property type="entry name" value="RGS_subdomain_2"/>
</dbReference>
<evidence type="ECO:0000256" key="1">
    <source>
        <dbReference type="ARBA" id="ARBA00022527"/>
    </source>
</evidence>
<dbReference type="AlphaFoldDB" id="A0A653DCI3"/>
<dbReference type="PROSITE" id="PS50132">
    <property type="entry name" value="RGS"/>
    <property type="match status" value="1"/>
</dbReference>